<keyword evidence="3" id="KW-1185">Reference proteome</keyword>
<protein>
    <submittedName>
        <fullName evidence="2">DUF1868 domain-containing protein</fullName>
    </submittedName>
</protein>
<evidence type="ECO:0000313" key="2">
    <source>
        <dbReference type="EMBL" id="MDO1582373.1"/>
    </source>
</evidence>
<name>A0ABT8SVC1_9HYPH</name>
<reference evidence="2" key="2">
    <citation type="submission" date="2023-07" db="EMBL/GenBank/DDBJ databases">
        <authorList>
            <person name="Sun H."/>
        </authorList>
    </citation>
    <scope>NUCLEOTIDE SEQUENCE</scope>
    <source>
        <strain evidence="2">05753</strain>
    </source>
</reference>
<dbReference type="Pfam" id="PF08975">
    <property type="entry name" value="2H-phosphodiest"/>
    <property type="match status" value="1"/>
</dbReference>
<accession>A0ABT8SVC1</accession>
<reference evidence="2" key="1">
    <citation type="journal article" date="2015" name="Int. J. Syst. Evol. Microbiol.">
        <title>Rhizobium oryzicola sp. nov., potential plant-growth-promoting endophytic bacteria isolated from rice roots.</title>
        <authorList>
            <person name="Zhang X.X."/>
            <person name="Gao J.S."/>
            <person name="Cao Y.H."/>
            <person name="Sheirdil R.A."/>
            <person name="Wang X.C."/>
            <person name="Zhang L."/>
        </authorList>
    </citation>
    <scope>NUCLEOTIDE SEQUENCE</scope>
    <source>
        <strain evidence="2">05753</strain>
    </source>
</reference>
<dbReference type="InterPro" id="IPR009097">
    <property type="entry name" value="Cyclic_Pdiesterase"/>
</dbReference>
<dbReference type="SUPFAM" id="SSF55144">
    <property type="entry name" value="LigT-like"/>
    <property type="match status" value="1"/>
</dbReference>
<evidence type="ECO:0000313" key="3">
    <source>
        <dbReference type="Proteomes" id="UP001169006"/>
    </source>
</evidence>
<proteinExistence type="predicted"/>
<dbReference type="EMBL" id="JAUKWQ010000002">
    <property type="protein sequence ID" value="MDO1582373.1"/>
    <property type="molecule type" value="Genomic_DNA"/>
</dbReference>
<feature type="domain" description="DUF1868" evidence="1">
    <location>
        <begin position="28"/>
        <end position="141"/>
    </location>
</feature>
<comment type="caution">
    <text evidence="2">The sequence shown here is derived from an EMBL/GenBank/DDBJ whole genome shotgun (WGS) entry which is preliminary data.</text>
</comment>
<dbReference type="Proteomes" id="UP001169006">
    <property type="component" value="Unassembled WGS sequence"/>
</dbReference>
<dbReference type="Gene3D" id="3.90.1140.10">
    <property type="entry name" value="Cyclic phosphodiesterase"/>
    <property type="match status" value="1"/>
</dbReference>
<evidence type="ECO:0000259" key="1">
    <source>
        <dbReference type="Pfam" id="PF08975"/>
    </source>
</evidence>
<organism evidence="2 3">
    <name type="scientific">Rhizobium oryzicola</name>
    <dbReference type="NCBI Taxonomy" id="1232668"/>
    <lineage>
        <taxon>Bacteria</taxon>
        <taxon>Pseudomonadati</taxon>
        <taxon>Pseudomonadota</taxon>
        <taxon>Alphaproteobacteria</taxon>
        <taxon>Hyphomicrobiales</taxon>
        <taxon>Rhizobiaceae</taxon>
        <taxon>Rhizobium/Agrobacterium group</taxon>
        <taxon>Rhizobium</taxon>
    </lineage>
</organism>
<gene>
    <name evidence="2" type="ORF">Q2T52_09700</name>
</gene>
<sequence>MLTSALSPVFHAYSETHHPLPSRHVGVRYDRSGNFLYEPGNTIVCHLTEGSETQAAIIDLRSLYLDLPEVERLAFTPVSSLHMTLFQGIIEHRRQPGFWPADLPLDTPIDDMTQIMAQRLARFQAGPSFRVGLVDLRPTGMTLDGVTEADKAALAEWRNRLVDLFGYRHPDHETYRFHITFAYVIRTLSDAALLEWQQVLGEQTEAFQARFEAIELNPPAFCSFNDMKHFEELVVLDHS</sequence>
<dbReference type="InterPro" id="IPR015069">
    <property type="entry name" value="2H-PEstase_DUF1868"/>
</dbReference>
<dbReference type="RefSeq" id="WP_302076725.1">
    <property type="nucleotide sequence ID" value="NZ_JAUKWQ010000002.1"/>
</dbReference>